<accession>A0A3M7RJ09</accession>
<dbReference type="EMBL" id="REGN01003291">
    <property type="protein sequence ID" value="RNA23454.1"/>
    <property type="molecule type" value="Genomic_DNA"/>
</dbReference>
<organism evidence="1 2">
    <name type="scientific">Brachionus plicatilis</name>
    <name type="common">Marine rotifer</name>
    <name type="synonym">Brachionus muelleri</name>
    <dbReference type="NCBI Taxonomy" id="10195"/>
    <lineage>
        <taxon>Eukaryota</taxon>
        <taxon>Metazoa</taxon>
        <taxon>Spiralia</taxon>
        <taxon>Gnathifera</taxon>
        <taxon>Rotifera</taxon>
        <taxon>Eurotatoria</taxon>
        <taxon>Monogononta</taxon>
        <taxon>Pseudotrocha</taxon>
        <taxon>Ploima</taxon>
        <taxon>Brachionidae</taxon>
        <taxon>Brachionus</taxon>
    </lineage>
</organism>
<dbReference type="Proteomes" id="UP000276133">
    <property type="component" value="Unassembled WGS sequence"/>
</dbReference>
<evidence type="ECO:0000313" key="2">
    <source>
        <dbReference type="Proteomes" id="UP000276133"/>
    </source>
</evidence>
<evidence type="ECO:0000313" key="1">
    <source>
        <dbReference type="EMBL" id="RNA23454.1"/>
    </source>
</evidence>
<keyword evidence="2" id="KW-1185">Reference proteome</keyword>
<comment type="caution">
    <text evidence="1">The sequence shown here is derived from an EMBL/GenBank/DDBJ whole genome shotgun (WGS) entry which is preliminary data.</text>
</comment>
<sequence length="72" mass="8727">MLFELGVFKINSLNKANFLEPYSRHNNFSSNFKFYLDMLIEFFNPNCKIKSEHIFFKKAKYDLFRAIKSNNY</sequence>
<reference evidence="1 2" key="1">
    <citation type="journal article" date="2018" name="Sci. Rep.">
        <title>Genomic signatures of local adaptation to the degree of environmental predictability in rotifers.</title>
        <authorList>
            <person name="Franch-Gras L."/>
            <person name="Hahn C."/>
            <person name="Garcia-Roger E.M."/>
            <person name="Carmona M.J."/>
            <person name="Serra M."/>
            <person name="Gomez A."/>
        </authorList>
    </citation>
    <scope>NUCLEOTIDE SEQUENCE [LARGE SCALE GENOMIC DNA]</scope>
    <source>
        <strain evidence="1">HYR1</strain>
    </source>
</reference>
<gene>
    <name evidence="1" type="ORF">BpHYR1_052877</name>
</gene>
<protein>
    <submittedName>
        <fullName evidence="1">Uncharacterized protein</fullName>
    </submittedName>
</protein>
<name>A0A3M7RJ09_BRAPC</name>
<dbReference type="AlphaFoldDB" id="A0A3M7RJ09"/>
<proteinExistence type="predicted"/>